<evidence type="ECO:0000256" key="5">
    <source>
        <dbReference type="ARBA" id="ARBA00022741"/>
    </source>
</evidence>
<evidence type="ECO:0000256" key="3">
    <source>
        <dbReference type="ARBA" id="ARBA00022448"/>
    </source>
</evidence>
<protein>
    <submittedName>
        <fullName evidence="9">Peptide/nickel transport system ATP-binding protein/oligopeptide transport system ATP-binding protein</fullName>
    </submittedName>
</protein>
<evidence type="ECO:0000256" key="7">
    <source>
        <dbReference type="ARBA" id="ARBA00023136"/>
    </source>
</evidence>
<dbReference type="RefSeq" id="WP_089337449.1">
    <property type="nucleotide sequence ID" value="NZ_FZNO01000017.1"/>
</dbReference>
<dbReference type="SUPFAM" id="SSF52540">
    <property type="entry name" value="P-loop containing nucleoside triphosphate hydrolases"/>
    <property type="match status" value="1"/>
</dbReference>
<dbReference type="CDD" id="cd03257">
    <property type="entry name" value="ABC_NikE_OppD_transporters"/>
    <property type="match status" value="1"/>
</dbReference>
<evidence type="ECO:0000313" key="10">
    <source>
        <dbReference type="Proteomes" id="UP000198403"/>
    </source>
</evidence>
<evidence type="ECO:0000256" key="4">
    <source>
        <dbReference type="ARBA" id="ARBA00022475"/>
    </source>
</evidence>
<dbReference type="NCBIfam" id="TIGR01727">
    <property type="entry name" value="oligo_HPY"/>
    <property type="match status" value="1"/>
</dbReference>
<dbReference type="GO" id="GO:0015833">
    <property type="term" value="P:peptide transport"/>
    <property type="evidence" value="ECO:0007669"/>
    <property type="project" value="InterPro"/>
</dbReference>
<evidence type="ECO:0000313" key="9">
    <source>
        <dbReference type="EMBL" id="SNR65196.1"/>
    </source>
</evidence>
<dbReference type="PROSITE" id="PS00211">
    <property type="entry name" value="ABC_TRANSPORTER_1"/>
    <property type="match status" value="1"/>
</dbReference>
<dbReference type="PROSITE" id="PS50893">
    <property type="entry name" value="ABC_TRANSPORTER_2"/>
    <property type="match status" value="1"/>
</dbReference>
<keyword evidence="5" id="KW-0547">Nucleotide-binding</keyword>
<dbReference type="InterPro" id="IPR050388">
    <property type="entry name" value="ABC_Ni/Peptide_Import"/>
</dbReference>
<gene>
    <name evidence="9" type="ORF">SAMN06272737_11749</name>
</gene>
<evidence type="ECO:0000256" key="6">
    <source>
        <dbReference type="ARBA" id="ARBA00022840"/>
    </source>
</evidence>
<evidence type="ECO:0000256" key="2">
    <source>
        <dbReference type="ARBA" id="ARBA00005417"/>
    </source>
</evidence>
<dbReference type="SMART" id="SM00382">
    <property type="entry name" value="AAA"/>
    <property type="match status" value="1"/>
</dbReference>
<dbReference type="Pfam" id="PF00005">
    <property type="entry name" value="ABC_tran"/>
    <property type="match status" value="1"/>
</dbReference>
<organism evidence="9 10">
    <name type="scientific">Blastococcus mobilis</name>
    <dbReference type="NCBI Taxonomy" id="1938746"/>
    <lineage>
        <taxon>Bacteria</taxon>
        <taxon>Bacillati</taxon>
        <taxon>Actinomycetota</taxon>
        <taxon>Actinomycetes</taxon>
        <taxon>Geodermatophilales</taxon>
        <taxon>Geodermatophilaceae</taxon>
        <taxon>Blastococcus</taxon>
    </lineage>
</organism>
<name>A0A238Y1L8_9ACTN</name>
<dbReference type="EMBL" id="FZNO01000017">
    <property type="protein sequence ID" value="SNR65196.1"/>
    <property type="molecule type" value="Genomic_DNA"/>
</dbReference>
<feature type="domain" description="ABC transporter" evidence="8">
    <location>
        <begin position="11"/>
        <end position="262"/>
    </location>
</feature>
<dbReference type="PANTHER" id="PTHR43297">
    <property type="entry name" value="OLIGOPEPTIDE TRANSPORT ATP-BINDING PROTEIN APPD"/>
    <property type="match status" value="1"/>
</dbReference>
<sequence length="349" mass="37844">MTTASKQAPLLQVEDLTVQFPTPDGLITVVDRVSFTLDANRVLCIVGESGSGKSVTALSLVGLVQSRGGRISAGSVRFAGEELVGRAEKSLNTVRGRDIGFIFQEPMSSLNPAFTVGDQIAEVVRRHRKASRRHAWARAVEMLDRVGIASAAQRAKDYPHHFSGGMRQRVMIALALACDPKLLIADEPTTALDVTIQARTLELLKTLQREQDMGVLFITHDLGVVADIADDVVVMYASQVVEQAPVRELFRRPQHPYTAGLLAAMPQSALENNTPLVGIPGVVPQPHRLPSGCRFHPRCAHAQPGRCTTDPIQLRLLDRGLVRCVRAEELRDPSAAQAEPAPIEGVTAQ</sequence>
<keyword evidence="4" id="KW-1003">Cell membrane</keyword>
<dbReference type="AlphaFoldDB" id="A0A238Y1L8"/>
<comment type="subcellular location">
    <subcellularLocation>
        <location evidence="1">Cell membrane</location>
        <topology evidence="1">Peripheral membrane protein</topology>
    </subcellularLocation>
</comment>
<dbReference type="Pfam" id="PF08352">
    <property type="entry name" value="oligo_HPY"/>
    <property type="match status" value="1"/>
</dbReference>
<dbReference type="OrthoDB" id="8036461at2"/>
<dbReference type="GO" id="GO:0016887">
    <property type="term" value="F:ATP hydrolysis activity"/>
    <property type="evidence" value="ECO:0007669"/>
    <property type="project" value="InterPro"/>
</dbReference>
<dbReference type="FunFam" id="3.40.50.300:FF:000016">
    <property type="entry name" value="Oligopeptide ABC transporter ATP-binding component"/>
    <property type="match status" value="1"/>
</dbReference>
<dbReference type="Proteomes" id="UP000198403">
    <property type="component" value="Unassembled WGS sequence"/>
</dbReference>
<evidence type="ECO:0000256" key="1">
    <source>
        <dbReference type="ARBA" id="ARBA00004202"/>
    </source>
</evidence>
<keyword evidence="3" id="KW-0813">Transport</keyword>
<comment type="similarity">
    <text evidence="2">Belongs to the ABC transporter superfamily.</text>
</comment>
<accession>A0A238Y1L8</accession>
<dbReference type="PANTHER" id="PTHR43297:SF2">
    <property type="entry name" value="DIPEPTIDE TRANSPORT ATP-BINDING PROTEIN DPPD"/>
    <property type="match status" value="1"/>
</dbReference>
<reference evidence="9 10" key="1">
    <citation type="submission" date="2017-06" db="EMBL/GenBank/DDBJ databases">
        <authorList>
            <person name="Kim H.J."/>
            <person name="Triplett B.A."/>
        </authorList>
    </citation>
    <scope>NUCLEOTIDE SEQUENCE [LARGE SCALE GENOMIC DNA]</scope>
    <source>
        <strain evidence="9 10">DSM 44272</strain>
    </source>
</reference>
<dbReference type="InterPro" id="IPR017871">
    <property type="entry name" value="ABC_transporter-like_CS"/>
</dbReference>
<keyword evidence="7" id="KW-0472">Membrane</keyword>
<keyword evidence="6 9" id="KW-0067">ATP-binding</keyword>
<evidence type="ECO:0000259" key="8">
    <source>
        <dbReference type="PROSITE" id="PS50893"/>
    </source>
</evidence>
<dbReference type="InterPro" id="IPR013563">
    <property type="entry name" value="Oligopep_ABC_C"/>
</dbReference>
<proteinExistence type="inferred from homology"/>
<keyword evidence="10" id="KW-1185">Reference proteome</keyword>
<dbReference type="Gene3D" id="3.40.50.300">
    <property type="entry name" value="P-loop containing nucleotide triphosphate hydrolases"/>
    <property type="match status" value="1"/>
</dbReference>
<dbReference type="InterPro" id="IPR003439">
    <property type="entry name" value="ABC_transporter-like_ATP-bd"/>
</dbReference>
<dbReference type="InterPro" id="IPR027417">
    <property type="entry name" value="P-loop_NTPase"/>
</dbReference>
<dbReference type="GO" id="GO:0005886">
    <property type="term" value="C:plasma membrane"/>
    <property type="evidence" value="ECO:0007669"/>
    <property type="project" value="UniProtKB-SubCell"/>
</dbReference>
<dbReference type="GO" id="GO:0005524">
    <property type="term" value="F:ATP binding"/>
    <property type="evidence" value="ECO:0007669"/>
    <property type="project" value="UniProtKB-KW"/>
</dbReference>
<dbReference type="InterPro" id="IPR003593">
    <property type="entry name" value="AAA+_ATPase"/>
</dbReference>